<dbReference type="Gramene" id="TuG1812G0400000877.01.T01">
    <property type="protein sequence ID" value="TuG1812G0400000877.01.T01.cds247649"/>
    <property type="gene ID" value="TuG1812G0400000877.01"/>
</dbReference>
<evidence type="ECO:0000313" key="2">
    <source>
        <dbReference type="Proteomes" id="UP000015106"/>
    </source>
</evidence>
<dbReference type="Gramene" id="TuG1812G0400000877.01.T02">
    <property type="protein sequence ID" value="TuG1812G0400000877.01.T02.cds247649"/>
    <property type="gene ID" value="TuG1812G0400000877.01"/>
</dbReference>
<dbReference type="EnsemblPlants" id="TuG1812G0400000877.01.T01">
    <property type="protein sequence ID" value="TuG1812G0400000877.01.T01.cds247649"/>
    <property type="gene ID" value="TuG1812G0400000877.01"/>
</dbReference>
<keyword evidence="2" id="KW-1185">Reference proteome</keyword>
<reference evidence="2" key="1">
    <citation type="journal article" date="2013" name="Nature">
        <title>Draft genome of the wheat A-genome progenitor Triticum urartu.</title>
        <authorList>
            <person name="Ling H.Q."/>
            <person name="Zhao S."/>
            <person name="Liu D."/>
            <person name="Wang J."/>
            <person name="Sun H."/>
            <person name="Zhang C."/>
            <person name="Fan H."/>
            <person name="Li D."/>
            <person name="Dong L."/>
            <person name="Tao Y."/>
            <person name="Gao C."/>
            <person name="Wu H."/>
            <person name="Li Y."/>
            <person name="Cui Y."/>
            <person name="Guo X."/>
            <person name="Zheng S."/>
            <person name="Wang B."/>
            <person name="Yu K."/>
            <person name="Liang Q."/>
            <person name="Yang W."/>
            <person name="Lou X."/>
            <person name="Chen J."/>
            <person name="Feng M."/>
            <person name="Jian J."/>
            <person name="Zhang X."/>
            <person name="Luo G."/>
            <person name="Jiang Y."/>
            <person name="Liu J."/>
            <person name="Wang Z."/>
            <person name="Sha Y."/>
            <person name="Zhang B."/>
            <person name="Wu H."/>
            <person name="Tang D."/>
            <person name="Shen Q."/>
            <person name="Xue P."/>
            <person name="Zou S."/>
            <person name="Wang X."/>
            <person name="Liu X."/>
            <person name="Wang F."/>
            <person name="Yang Y."/>
            <person name="An X."/>
            <person name="Dong Z."/>
            <person name="Zhang K."/>
            <person name="Zhang X."/>
            <person name="Luo M.C."/>
            <person name="Dvorak J."/>
            <person name="Tong Y."/>
            <person name="Wang J."/>
            <person name="Yang H."/>
            <person name="Li Z."/>
            <person name="Wang D."/>
            <person name="Zhang A."/>
            <person name="Wang J."/>
        </authorList>
    </citation>
    <scope>NUCLEOTIDE SEQUENCE</scope>
    <source>
        <strain evidence="2">cv. G1812</strain>
    </source>
</reference>
<accession>A0A8R7Q2U2</accession>
<evidence type="ECO:0000313" key="1">
    <source>
        <dbReference type="EnsemblPlants" id="TuG1812G0400000877.01.T01.cds247649"/>
    </source>
</evidence>
<proteinExistence type="predicted"/>
<dbReference type="AlphaFoldDB" id="A0A8R7Q2U2"/>
<dbReference type="Proteomes" id="UP000015106">
    <property type="component" value="Chromosome 4"/>
</dbReference>
<sequence length="107" mass="12202">MAGERGASPSIGRHGRLSLFCSFNLFCFSSRSRHVEGSVFCRCYSDEEKLLLQEVLLPSYPHLGLPEEAKQWDSHVMKGCKGDMSIDCLKFFFDHRSFSHDADDRIP</sequence>
<organism evidence="1 2">
    <name type="scientific">Triticum urartu</name>
    <name type="common">Red wild einkorn</name>
    <name type="synonym">Crithodium urartu</name>
    <dbReference type="NCBI Taxonomy" id="4572"/>
    <lineage>
        <taxon>Eukaryota</taxon>
        <taxon>Viridiplantae</taxon>
        <taxon>Streptophyta</taxon>
        <taxon>Embryophyta</taxon>
        <taxon>Tracheophyta</taxon>
        <taxon>Spermatophyta</taxon>
        <taxon>Magnoliopsida</taxon>
        <taxon>Liliopsida</taxon>
        <taxon>Poales</taxon>
        <taxon>Poaceae</taxon>
        <taxon>BOP clade</taxon>
        <taxon>Pooideae</taxon>
        <taxon>Triticodae</taxon>
        <taxon>Triticeae</taxon>
        <taxon>Triticinae</taxon>
        <taxon>Triticum</taxon>
    </lineage>
</organism>
<protein>
    <submittedName>
        <fullName evidence="1">Uncharacterized protein</fullName>
    </submittedName>
</protein>
<reference evidence="1" key="3">
    <citation type="submission" date="2022-06" db="UniProtKB">
        <authorList>
            <consortium name="EnsemblPlants"/>
        </authorList>
    </citation>
    <scope>IDENTIFICATION</scope>
</reference>
<dbReference type="EnsemblPlants" id="TuG1812G0400000877.01.T02">
    <property type="protein sequence ID" value="TuG1812G0400000877.01.T02.cds247649"/>
    <property type="gene ID" value="TuG1812G0400000877.01"/>
</dbReference>
<name>A0A8R7Q2U2_TRIUA</name>
<reference evidence="1" key="2">
    <citation type="submission" date="2018-03" db="EMBL/GenBank/DDBJ databases">
        <title>The Triticum urartu genome reveals the dynamic nature of wheat genome evolution.</title>
        <authorList>
            <person name="Ling H."/>
            <person name="Ma B."/>
            <person name="Shi X."/>
            <person name="Liu H."/>
            <person name="Dong L."/>
            <person name="Sun H."/>
            <person name="Cao Y."/>
            <person name="Gao Q."/>
            <person name="Zheng S."/>
            <person name="Li Y."/>
            <person name="Yu Y."/>
            <person name="Du H."/>
            <person name="Qi M."/>
            <person name="Li Y."/>
            <person name="Yu H."/>
            <person name="Cui Y."/>
            <person name="Wang N."/>
            <person name="Chen C."/>
            <person name="Wu H."/>
            <person name="Zhao Y."/>
            <person name="Zhang J."/>
            <person name="Li Y."/>
            <person name="Zhou W."/>
            <person name="Zhang B."/>
            <person name="Hu W."/>
            <person name="Eijk M."/>
            <person name="Tang J."/>
            <person name="Witsenboer H."/>
            <person name="Zhao S."/>
            <person name="Li Z."/>
            <person name="Zhang A."/>
            <person name="Wang D."/>
            <person name="Liang C."/>
        </authorList>
    </citation>
    <scope>NUCLEOTIDE SEQUENCE [LARGE SCALE GENOMIC DNA]</scope>
    <source>
        <strain evidence="1">cv. G1812</strain>
    </source>
</reference>